<dbReference type="RefSeq" id="YP_003795327.1">
    <property type="nucleotide sequence ID" value="NC_014340.2"/>
</dbReference>
<keyword evidence="1" id="KW-0150">Chloroplast</keyword>
<geneLocation type="chloroplast" evidence="1"/>
<reference evidence="1" key="1">
    <citation type="journal article" date="2010" name="Proc. Natl. Acad. Sci. U.S.A.">
        <title>A common red algal origin of the apicomplexan, dinoflagellate, and heterokont plastids.</title>
        <authorList>
            <person name="Janouskovec J."/>
            <person name="Horak A."/>
            <person name="Obornik M."/>
            <person name="Lukes J."/>
            <person name="Keeling P.J."/>
        </authorList>
    </citation>
    <scope>NUCLEOTIDE SEQUENCE</scope>
    <source>
        <strain evidence="1">CCMP2878</strain>
    </source>
</reference>
<reference evidence="1" key="2">
    <citation type="submission" date="2013-03" db="EMBL/GenBank/DDBJ databases">
        <title>Split photosystem protein, linear topology, and growth of structural complexity in the recombination-driven plastid genome of Chromera velia.</title>
        <authorList>
            <person name="Janouskovec J."/>
            <person name="Sobotka R."/>
            <person name="Lai D.-H."/>
            <person name="Flegontov P."/>
            <person name="Konik P."/>
            <person name="Komenda J."/>
            <person name="Ali S."/>
            <person name="Prasil O."/>
            <person name="Pain A."/>
            <person name="Obornik M."/>
            <person name="Lukes J."/>
            <person name="Keeling P.J."/>
        </authorList>
    </citation>
    <scope>NUCLEOTIDE SEQUENCE</scope>
    <source>
        <strain evidence="1">CCMP2878</strain>
    </source>
</reference>
<protein>
    <submittedName>
        <fullName evidence="1">Uncharacterized protein</fullName>
    </submittedName>
</protein>
<proteinExistence type="predicted"/>
<dbReference type="GeneID" id="9481952"/>
<accession>D9IXG1</accession>
<gene>
    <name evidence="1" type="primary">orf389</name>
</gene>
<evidence type="ECO:0000313" key="1">
    <source>
        <dbReference type="EMBL" id="ADJ66569.1"/>
    </source>
</evidence>
<sequence>MLTRLKLAATYAFNSYKQSAFNKFPFYVELQRRVVKCKLMDHQIFNLNVRSKCQAEYLWSFFSYCTYRLLFKLKDDWGLPRDKASVPQTYGLGMDWDCANLPDSRFLIELVTTEQKHWILLLTGYREKLNAEEAAWFSTQKLWNRSYRILGPVRIREDVIRTQSNELRPARLVLRKAFLPPLVRSELRLFYHKKNTFDIYYPNYWLNFNNEWYQCDSERAIFRTRDRWVNFFTQFKCTPPTWWRKGIQNQPEDCQLTWNESFWHQNIKKLRIFHKPGFYLELDSPSDDLFKQAHIPLTTVDKFLEFKLPTPWFWMVDHIPFLHLAQVPKSWLNNVKDLRLLYANEIPFLTKGWDLEISTKAFLKPTSLGPVKKRTPIPWWLWLLSIFPA</sequence>
<dbReference type="AlphaFoldDB" id="D9IXG1"/>
<organism evidence="1">
    <name type="scientific">Chromera velia</name>
    <dbReference type="NCBI Taxonomy" id="505693"/>
    <lineage>
        <taxon>Eukaryota</taxon>
        <taxon>Sar</taxon>
        <taxon>Alveolata</taxon>
        <taxon>Colpodellida</taxon>
        <taxon>Chromeraceae</taxon>
        <taxon>Chromera</taxon>
    </lineage>
</organism>
<keyword evidence="1" id="KW-0934">Plastid</keyword>
<dbReference type="EMBL" id="HM222967">
    <property type="protein sequence ID" value="ADJ66569.1"/>
    <property type="molecule type" value="Genomic_DNA"/>
</dbReference>
<name>D9IXG1_9ALVE</name>